<organism evidence="10 11">
    <name type="scientific">Haloterrigena salifodinae</name>
    <dbReference type="NCBI Taxonomy" id="2675099"/>
    <lineage>
        <taxon>Archaea</taxon>
        <taxon>Methanobacteriati</taxon>
        <taxon>Methanobacteriota</taxon>
        <taxon>Stenosarchaea group</taxon>
        <taxon>Halobacteria</taxon>
        <taxon>Halobacteriales</taxon>
        <taxon>Natrialbaceae</taxon>
        <taxon>Haloterrigena</taxon>
    </lineage>
</organism>
<accession>A0A8T8DW69</accession>
<keyword evidence="3" id="KW-0328">Glycosyltransferase</keyword>
<dbReference type="Pfam" id="PF13231">
    <property type="entry name" value="PMT_2"/>
    <property type="match status" value="1"/>
</dbReference>
<feature type="transmembrane region" description="Helical" evidence="8">
    <location>
        <begin position="389"/>
        <end position="410"/>
    </location>
</feature>
<evidence type="ECO:0000256" key="4">
    <source>
        <dbReference type="ARBA" id="ARBA00022679"/>
    </source>
</evidence>
<protein>
    <submittedName>
        <fullName evidence="10">Glycosyltransferase family 39 protein</fullName>
    </submittedName>
</protein>
<dbReference type="InterPro" id="IPR050297">
    <property type="entry name" value="LipidA_mod_glycosyltrf_83"/>
</dbReference>
<evidence type="ECO:0000256" key="1">
    <source>
        <dbReference type="ARBA" id="ARBA00004651"/>
    </source>
</evidence>
<feature type="transmembrane region" description="Helical" evidence="8">
    <location>
        <begin position="192"/>
        <end position="216"/>
    </location>
</feature>
<feature type="transmembrane region" description="Helical" evidence="8">
    <location>
        <begin position="237"/>
        <end position="256"/>
    </location>
</feature>
<dbReference type="OrthoDB" id="346516at2157"/>
<evidence type="ECO:0000256" key="3">
    <source>
        <dbReference type="ARBA" id="ARBA00022676"/>
    </source>
</evidence>
<keyword evidence="4" id="KW-0808">Transferase</keyword>
<evidence type="ECO:0000256" key="8">
    <source>
        <dbReference type="SAM" id="Phobius"/>
    </source>
</evidence>
<evidence type="ECO:0000313" key="10">
    <source>
        <dbReference type="EMBL" id="QRV13828.1"/>
    </source>
</evidence>
<dbReference type="GO" id="GO:0008610">
    <property type="term" value="P:lipid biosynthetic process"/>
    <property type="evidence" value="ECO:0007669"/>
    <property type="project" value="UniProtKB-ARBA"/>
</dbReference>
<dbReference type="GO" id="GO:0005886">
    <property type="term" value="C:plasma membrane"/>
    <property type="evidence" value="ECO:0007669"/>
    <property type="project" value="UniProtKB-SubCell"/>
</dbReference>
<keyword evidence="2" id="KW-1003">Cell membrane</keyword>
<evidence type="ECO:0000256" key="7">
    <source>
        <dbReference type="ARBA" id="ARBA00023136"/>
    </source>
</evidence>
<dbReference type="GO" id="GO:0016763">
    <property type="term" value="F:pentosyltransferase activity"/>
    <property type="evidence" value="ECO:0007669"/>
    <property type="project" value="TreeGrafter"/>
</dbReference>
<feature type="transmembrane region" description="Helical" evidence="8">
    <location>
        <begin position="306"/>
        <end position="326"/>
    </location>
</feature>
<feature type="transmembrane region" description="Helical" evidence="8">
    <location>
        <begin position="422"/>
        <end position="441"/>
    </location>
</feature>
<reference evidence="10 11" key="1">
    <citation type="submission" date="2021-01" db="EMBL/GenBank/DDBJ databases">
        <title>Genome Sequence and Methylation Pattern of Haloterrigena salifodinae BOL5-1, An Extremely Halophilic Archaeon from a Bolivian Salt Mine.</title>
        <authorList>
            <person name="DasSarma P."/>
            <person name="Anton B.P."/>
            <person name="DasSarma S.L."/>
            <person name="von Ehrenheim H.A.L."/>
            <person name="Martinez F.L."/>
            <person name="Guzman D."/>
            <person name="Roberts R.J."/>
            <person name="DasSarma S."/>
        </authorList>
    </citation>
    <scope>NUCLEOTIDE SEQUENCE [LARGE SCALE GENOMIC DNA]</scope>
    <source>
        <strain evidence="10 11">BOL5-1</strain>
    </source>
</reference>
<evidence type="ECO:0000256" key="5">
    <source>
        <dbReference type="ARBA" id="ARBA00022692"/>
    </source>
</evidence>
<proteinExistence type="predicted"/>
<feature type="transmembrane region" description="Helical" evidence="8">
    <location>
        <begin position="338"/>
        <end position="354"/>
    </location>
</feature>
<dbReference type="Proteomes" id="UP000637819">
    <property type="component" value="Chromosome"/>
</dbReference>
<feature type="domain" description="Glycosyltransferase RgtA/B/C/D-like" evidence="9">
    <location>
        <begin position="92"/>
        <end position="251"/>
    </location>
</feature>
<evidence type="ECO:0000313" key="11">
    <source>
        <dbReference type="Proteomes" id="UP000637819"/>
    </source>
</evidence>
<dbReference type="KEGG" id="hsal:JMJ58_12790"/>
<gene>
    <name evidence="10" type="ORF">JMJ58_12790</name>
</gene>
<dbReference type="RefSeq" id="WP_204746778.1">
    <property type="nucleotide sequence ID" value="NZ_CP069188.1"/>
</dbReference>
<evidence type="ECO:0000256" key="6">
    <source>
        <dbReference type="ARBA" id="ARBA00022989"/>
    </source>
</evidence>
<evidence type="ECO:0000256" key="2">
    <source>
        <dbReference type="ARBA" id="ARBA00022475"/>
    </source>
</evidence>
<feature type="transmembrane region" description="Helical" evidence="8">
    <location>
        <begin position="360"/>
        <end position="377"/>
    </location>
</feature>
<dbReference type="EMBL" id="CP069188">
    <property type="protein sequence ID" value="QRV13828.1"/>
    <property type="molecule type" value="Genomic_DNA"/>
</dbReference>
<feature type="transmembrane region" description="Helical" evidence="8">
    <location>
        <begin position="139"/>
        <end position="157"/>
    </location>
</feature>
<feature type="transmembrane region" description="Helical" evidence="8">
    <location>
        <begin position="112"/>
        <end position="133"/>
    </location>
</feature>
<dbReference type="InterPro" id="IPR038731">
    <property type="entry name" value="RgtA/B/C-like"/>
</dbReference>
<name>A0A8T8DW69_9EURY</name>
<comment type="subcellular location">
    <subcellularLocation>
        <location evidence="1">Cell membrane</location>
        <topology evidence="1">Multi-pass membrane protein</topology>
    </subcellularLocation>
</comment>
<dbReference type="AlphaFoldDB" id="A0A8T8DW69"/>
<sequence>MRTGPRIAASMLIDSVRTLRPTDRDRTPIAVLLAAGAYIYYVDLGGSTLQSFDEAIYASIARRLSRGGSWVVPRVDWAADGAVVAEMLFLQKPPGAFWLQAISMRVFGATAFGARFPSATFAIATGVLAYVFGRDLFDRRAGFVAGLVWLTTPYVFAGMNGGRNGGTDIPLVFFGTLFVYLVWKGVADDRRYLAYAGFPAAGALLVKGLAAGTYPLALLGLVPFDLLGRRRLLSREAAIGAAVTLALALPWPILAWRRHGDLFLEELVFKHVIARASGSFPPYHETTFGFMSYPYFRHLPSYFDPWLYFLLPAVGVVAVVAVRVQVTEGRSQPLRDTTFLLWWAASVFTFFSVTGNQAWYILPLYVPAGLLVGRLVSLVASPRSIDRSLAVGGVVTGCVLALVFTFRLDVTSLVRYRLQDHVPGGVAFALVLVAAAIAVIAERPLDATLRRRWRDVDVSRLRTVAFVALALLLVSTTAAPVEMGGSALDEQQEAAGTLIDHQTPSDATVFVVPESTRAGGFHSLVFYSDRSIEPVEETRVESNDRIKYLFVHQEAAADFDREHRVVATLRDEDERYYVLELGPPDGG</sequence>
<evidence type="ECO:0000259" key="9">
    <source>
        <dbReference type="Pfam" id="PF13231"/>
    </source>
</evidence>
<keyword evidence="7 8" id="KW-0472">Membrane</keyword>
<feature type="transmembrane region" description="Helical" evidence="8">
    <location>
        <begin position="169"/>
        <end position="186"/>
    </location>
</feature>
<feature type="transmembrane region" description="Helical" evidence="8">
    <location>
        <begin position="461"/>
        <end position="481"/>
    </location>
</feature>
<keyword evidence="11" id="KW-1185">Reference proteome</keyword>
<dbReference type="PANTHER" id="PTHR33908:SF11">
    <property type="entry name" value="MEMBRANE PROTEIN"/>
    <property type="match status" value="1"/>
</dbReference>
<keyword evidence="5 8" id="KW-0812">Transmembrane</keyword>
<dbReference type="GeneID" id="62876016"/>
<dbReference type="PANTHER" id="PTHR33908">
    <property type="entry name" value="MANNOSYLTRANSFERASE YKCB-RELATED"/>
    <property type="match status" value="1"/>
</dbReference>
<keyword evidence="6 8" id="KW-1133">Transmembrane helix</keyword>